<dbReference type="PANTHER" id="PTHR35526">
    <property type="entry name" value="ANTI-SIGMA-F FACTOR RSBW-RELATED"/>
    <property type="match status" value="1"/>
</dbReference>
<gene>
    <name evidence="3" type="ORF">GUR47_20250</name>
</gene>
<dbReference type="PANTHER" id="PTHR35526:SF3">
    <property type="entry name" value="ANTI-SIGMA-F FACTOR RSBW"/>
    <property type="match status" value="1"/>
</dbReference>
<dbReference type="AlphaFoldDB" id="A0A6B3QSA2"/>
<accession>A0A6B3QSA2</accession>
<proteinExistence type="predicted"/>
<dbReference type="Pfam" id="PF02518">
    <property type="entry name" value="HATPase_c"/>
    <property type="match status" value="1"/>
</dbReference>
<evidence type="ECO:0000259" key="2">
    <source>
        <dbReference type="Pfam" id="PF02518"/>
    </source>
</evidence>
<keyword evidence="3" id="KW-0547">Nucleotide-binding</keyword>
<dbReference type="GO" id="GO:0005524">
    <property type="term" value="F:ATP binding"/>
    <property type="evidence" value="ECO:0007669"/>
    <property type="project" value="UniProtKB-KW"/>
</dbReference>
<protein>
    <submittedName>
        <fullName evidence="3">ATP-binding protein</fullName>
    </submittedName>
</protein>
<keyword evidence="1" id="KW-0418">Kinase</keyword>
<dbReference type="Gene3D" id="3.30.565.10">
    <property type="entry name" value="Histidine kinase-like ATPase, C-terminal domain"/>
    <property type="match status" value="1"/>
</dbReference>
<comment type="caution">
    <text evidence="3">The sequence shown here is derived from an EMBL/GenBank/DDBJ whole genome shotgun (WGS) entry which is preliminary data.</text>
</comment>
<keyword evidence="3" id="KW-0067">ATP-binding</keyword>
<organism evidence="3">
    <name type="scientific">Streptomyces tendae</name>
    <dbReference type="NCBI Taxonomy" id="1932"/>
    <lineage>
        <taxon>Bacteria</taxon>
        <taxon>Bacillati</taxon>
        <taxon>Actinomycetota</taxon>
        <taxon>Actinomycetes</taxon>
        <taxon>Kitasatosporales</taxon>
        <taxon>Streptomycetaceae</taxon>
        <taxon>Streptomyces</taxon>
    </lineage>
</organism>
<evidence type="ECO:0000256" key="1">
    <source>
        <dbReference type="ARBA" id="ARBA00022527"/>
    </source>
</evidence>
<reference evidence="3" key="1">
    <citation type="journal article" date="2020" name="Microorganisms">
        <title>Isolation, Genomic and Metabolomic Characterization of Streptomyces tendae VITAKN with Quorum Sensing Inhibitory Activity from Southern India.</title>
        <authorList>
            <person name="Ishaque N.M."/>
            <person name="Burgsdorf I."/>
            <person name="Limlingan Malit J.J."/>
            <person name="Saha S."/>
            <person name="Teta R."/>
            <person name="Ewe D."/>
            <person name="Kannabiran K."/>
            <person name="Hrouzek P."/>
            <person name="Steindler L."/>
            <person name="Costantino V."/>
            <person name="Saurav K."/>
        </authorList>
    </citation>
    <scope>NUCLEOTIDE SEQUENCE</scope>
    <source>
        <strain evidence="3">VITAKN</strain>
    </source>
</reference>
<name>A0A6B3QSA2_STRTE</name>
<keyword evidence="1" id="KW-0808">Transferase</keyword>
<keyword evidence="1" id="KW-0723">Serine/threonine-protein kinase</keyword>
<sequence>MLGPRVRRKPRTGFPCGDAMSTLLQPLPHRHVLTLPAAPPAVRVARETAEQALAEWGVNPGHPAVAPALLILSELVTNSVRHATPPSEQVTVTYAVGDDCLAFAVHDRHPHQPRLHGPETTGRTGGLATVMELTGTLGGTAVVRGDGDGRGKSIWITLPL</sequence>
<feature type="domain" description="Histidine kinase/HSP90-like ATPase" evidence="2">
    <location>
        <begin position="70"/>
        <end position="160"/>
    </location>
</feature>
<evidence type="ECO:0000313" key="3">
    <source>
        <dbReference type="EMBL" id="NEV88984.1"/>
    </source>
</evidence>
<dbReference type="InterPro" id="IPR050267">
    <property type="entry name" value="Anti-sigma-factor_SerPK"/>
</dbReference>
<dbReference type="InterPro" id="IPR003594">
    <property type="entry name" value="HATPase_dom"/>
</dbReference>
<dbReference type="GO" id="GO:0004674">
    <property type="term" value="F:protein serine/threonine kinase activity"/>
    <property type="evidence" value="ECO:0007669"/>
    <property type="project" value="UniProtKB-KW"/>
</dbReference>
<dbReference type="EMBL" id="JAAIFS010000004">
    <property type="protein sequence ID" value="NEV88984.1"/>
    <property type="molecule type" value="Genomic_DNA"/>
</dbReference>
<dbReference type="InterPro" id="IPR036890">
    <property type="entry name" value="HATPase_C_sf"/>
</dbReference>
<dbReference type="SUPFAM" id="SSF55874">
    <property type="entry name" value="ATPase domain of HSP90 chaperone/DNA topoisomerase II/histidine kinase"/>
    <property type="match status" value="1"/>
</dbReference>
<dbReference type="CDD" id="cd16936">
    <property type="entry name" value="HATPase_RsbW-like"/>
    <property type="match status" value="1"/>
</dbReference>